<proteinExistence type="predicted"/>
<evidence type="ECO:0000313" key="1">
    <source>
        <dbReference type="EMBL" id="MEN3238519.1"/>
    </source>
</evidence>
<dbReference type="RefSeq" id="WP_346013654.1">
    <property type="nucleotide sequence ID" value="NZ_JAQYXP010000006.1"/>
</dbReference>
<reference evidence="1 2" key="1">
    <citation type="journal article" date="2023" name="PLoS ONE">
        <title>Complete genome assembly of Hawai'i environmental nontuberculous mycobacteria reveals unexpected co-isolation with methylobacteria.</title>
        <authorList>
            <person name="Hendrix J."/>
            <person name="Epperson L.E."/>
            <person name="Tong E.I."/>
            <person name="Chan Y.L."/>
            <person name="Hasan N.A."/>
            <person name="Dawrs S.N."/>
            <person name="Norton G.J."/>
            <person name="Virdi R."/>
            <person name="Crooks J.L."/>
            <person name="Chan E.D."/>
            <person name="Honda J.R."/>
            <person name="Strong M."/>
        </authorList>
    </citation>
    <scope>NUCLEOTIDE SEQUENCE [LARGE SCALE GENOMIC DNA]</scope>
    <source>
        <strain evidence="1 2">NJH_HI04-1</strain>
    </source>
</reference>
<evidence type="ECO:0000313" key="2">
    <source>
        <dbReference type="Proteomes" id="UP001407347"/>
    </source>
</evidence>
<comment type="caution">
    <text evidence="1">The sequence shown here is derived from an EMBL/GenBank/DDBJ whole genome shotgun (WGS) entry which is preliminary data.</text>
</comment>
<name>A0ABV0A3V6_9HYPH</name>
<dbReference type="EMBL" id="JAQYXP010000006">
    <property type="protein sequence ID" value="MEN3238519.1"/>
    <property type="molecule type" value="Genomic_DNA"/>
</dbReference>
<feature type="non-terminal residue" evidence="1">
    <location>
        <position position="1"/>
    </location>
</feature>
<organism evidence="1 2">
    <name type="scientific">Methylobacterium ajmalii</name>
    <dbReference type="NCBI Taxonomy" id="2738439"/>
    <lineage>
        <taxon>Bacteria</taxon>
        <taxon>Pseudomonadati</taxon>
        <taxon>Pseudomonadota</taxon>
        <taxon>Alphaproteobacteria</taxon>
        <taxon>Hyphomicrobiales</taxon>
        <taxon>Methylobacteriaceae</taxon>
        <taxon>Methylobacterium</taxon>
    </lineage>
</organism>
<gene>
    <name evidence="1" type="ORF">PUR29_34335</name>
</gene>
<protein>
    <submittedName>
        <fullName evidence="1">Uncharacterized protein</fullName>
    </submittedName>
</protein>
<dbReference type="Proteomes" id="UP001407347">
    <property type="component" value="Unassembled WGS sequence"/>
</dbReference>
<sequence length="261" mass="27649">YVTNSGCDIYLEEGCFDEKQGFRSVQSGVAGGIVHFIGASQASSFPPSDNTTMSGSIEKRWSELHAVRGYLSETLEISRVGADPKIIFHGDSSGTWNRISGNGPFAFLPQDTDAASSPALFVQNGAVGVNKVGPGYALDVVGDIHATGVIFSDGAPLWTTSSAPGFFSSNDPQCLLQTFPSGGRLLIGSTVVRLDGNGQGWLTFAVAFPGTAMWCLGNNGDLGYTTGYIEFNQANAQGVNIRVRDGRNNDVIRINYLAYGN</sequence>
<accession>A0ABV0A3V6</accession>
<keyword evidence="2" id="KW-1185">Reference proteome</keyword>